<dbReference type="EMBL" id="BAAADO010000001">
    <property type="protein sequence ID" value="GAA0480671.1"/>
    <property type="molecule type" value="Genomic_DNA"/>
</dbReference>
<gene>
    <name evidence="2" type="ORF">GCM10008986_01560</name>
</gene>
<dbReference type="InterPro" id="IPR036806">
    <property type="entry name" value="YozE_SAM-like_sf"/>
</dbReference>
<comment type="caution">
    <text evidence="2">The sequence shown here is derived from an EMBL/GenBank/DDBJ whole genome shotgun (WGS) entry which is preliminary data.</text>
</comment>
<dbReference type="Pfam" id="PF06855">
    <property type="entry name" value="YozE_SAM_like"/>
    <property type="match status" value="1"/>
</dbReference>
<dbReference type="InterPro" id="IPR010673">
    <property type="entry name" value="UPF0346"/>
</dbReference>
<dbReference type="PIRSF" id="PIRSF037262">
    <property type="entry name" value="UCP037262"/>
    <property type="match status" value="1"/>
</dbReference>
<organism evidence="2 3">
    <name type="scientific">Salinibacillus aidingensis</name>
    <dbReference type="NCBI Taxonomy" id="237684"/>
    <lineage>
        <taxon>Bacteria</taxon>
        <taxon>Bacillati</taxon>
        <taxon>Bacillota</taxon>
        <taxon>Bacilli</taxon>
        <taxon>Bacillales</taxon>
        <taxon>Bacillaceae</taxon>
        <taxon>Salinibacillus</taxon>
    </lineage>
</organism>
<accession>A0ABN1ANG1</accession>
<reference evidence="2 3" key="1">
    <citation type="journal article" date="2019" name="Int. J. Syst. Evol. Microbiol.">
        <title>The Global Catalogue of Microorganisms (GCM) 10K type strain sequencing project: providing services to taxonomists for standard genome sequencing and annotation.</title>
        <authorList>
            <consortium name="The Broad Institute Genomics Platform"/>
            <consortium name="The Broad Institute Genome Sequencing Center for Infectious Disease"/>
            <person name="Wu L."/>
            <person name="Ma J."/>
        </authorList>
    </citation>
    <scope>NUCLEOTIDE SEQUENCE [LARGE SCALE GENOMIC DNA]</scope>
    <source>
        <strain evidence="2 3">JCM 12389</strain>
    </source>
</reference>
<evidence type="ECO:0000313" key="2">
    <source>
        <dbReference type="EMBL" id="GAA0480671.1"/>
    </source>
</evidence>
<proteinExistence type="predicted"/>
<name>A0ABN1ANG1_9BACI</name>
<sequence length="73" mass="9170">MRSFYHFMMKFRGMDKHAEERQLADWMFRDHDFPKQSKSYDEISRYLEWNMPFTGALQVFDQMWEAYIVEEME</sequence>
<evidence type="ECO:0000313" key="3">
    <source>
        <dbReference type="Proteomes" id="UP001500880"/>
    </source>
</evidence>
<dbReference type="InterPro" id="IPR023089">
    <property type="entry name" value="YozE_SAM-like"/>
</dbReference>
<keyword evidence="3" id="KW-1185">Reference proteome</keyword>
<dbReference type="Proteomes" id="UP001500880">
    <property type="component" value="Unassembled WGS sequence"/>
</dbReference>
<dbReference type="SUPFAM" id="SSF140652">
    <property type="entry name" value="YozE-like"/>
    <property type="match status" value="1"/>
</dbReference>
<feature type="domain" description="YozE SAM-like" evidence="1">
    <location>
        <begin position="3"/>
        <end position="68"/>
    </location>
</feature>
<dbReference type="NCBIfam" id="NF010193">
    <property type="entry name" value="PRK13672.1"/>
    <property type="match status" value="1"/>
</dbReference>
<dbReference type="RefSeq" id="WP_343836452.1">
    <property type="nucleotide sequence ID" value="NZ_BAAADO010000001.1"/>
</dbReference>
<dbReference type="Gene3D" id="1.10.150.260">
    <property type="entry name" value="YozE SAM-like"/>
    <property type="match status" value="1"/>
</dbReference>
<evidence type="ECO:0000259" key="1">
    <source>
        <dbReference type="Pfam" id="PF06855"/>
    </source>
</evidence>
<protein>
    <submittedName>
        <fullName evidence="2">YozE family protein</fullName>
    </submittedName>
</protein>